<evidence type="ECO:0000256" key="2">
    <source>
        <dbReference type="ARBA" id="ARBA00049106"/>
    </source>
</evidence>
<organism evidence="3 4">
    <name type="scientific">Nocardioides bizhenqiangii</name>
    <dbReference type="NCBI Taxonomy" id="3095076"/>
    <lineage>
        <taxon>Bacteria</taxon>
        <taxon>Bacillati</taxon>
        <taxon>Actinomycetota</taxon>
        <taxon>Actinomycetes</taxon>
        <taxon>Propionibacteriales</taxon>
        <taxon>Nocardioidaceae</taxon>
        <taxon>Nocardioides</taxon>
    </lineage>
</organism>
<dbReference type="PANTHER" id="PTHR39428:SF1">
    <property type="entry name" value="F420H(2)-DEPENDENT QUINONE REDUCTASE RV1261C"/>
    <property type="match status" value="1"/>
</dbReference>
<evidence type="ECO:0000313" key="3">
    <source>
        <dbReference type="EMBL" id="WQQ27036.1"/>
    </source>
</evidence>
<keyword evidence="4" id="KW-1185">Reference proteome</keyword>
<name>A0ABZ0ZSZ5_9ACTN</name>
<dbReference type="InterPro" id="IPR004378">
    <property type="entry name" value="F420H2_quin_Rdtase"/>
</dbReference>
<accession>A0ABZ0ZSZ5</accession>
<dbReference type="InterPro" id="IPR012349">
    <property type="entry name" value="Split_barrel_FMN-bd"/>
</dbReference>
<evidence type="ECO:0000256" key="1">
    <source>
        <dbReference type="ARBA" id="ARBA00008710"/>
    </source>
</evidence>
<dbReference type="PANTHER" id="PTHR39428">
    <property type="entry name" value="F420H(2)-DEPENDENT QUINONE REDUCTASE RV1261C"/>
    <property type="match status" value="1"/>
</dbReference>
<comment type="similarity">
    <text evidence="1">Belongs to the F420H(2)-dependent quinone reductase family.</text>
</comment>
<dbReference type="RefSeq" id="WP_322937713.1">
    <property type="nucleotide sequence ID" value="NZ_CP141059.1"/>
</dbReference>
<reference evidence="4" key="1">
    <citation type="submission" date="2023-12" db="EMBL/GenBank/DDBJ databases">
        <title>Novel species in genus Nocardioides.</title>
        <authorList>
            <person name="Zhou H."/>
        </authorList>
    </citation>
    <scope>NUCLEOTIDE SEQUENCE [LARGE SCALE GENOMIC DNA]</scope>
    <source>
        <strain evidence="4">HM61</strain>
    </source>
</reference>
<dbReference type="Proteomes" id="UP001327225">
    <property type="component" value="Chromosome"/>
</dbReference>
<evidence type="ECO:0000313" key="4">
    <source>
        <dbReference type="Proteomes" id="UP001327225"/>
    </source>
</evidence>
<dbReference type="NCBIfam" id="TIGR00026">
    <property type="entry name" value="hi_GC_TIGR00026"/>
    <property type="match status" value="1"/>
</dbReference>
<protein>
    <submittedName>
        <fullName evidence="3">Nitroreductase family deazaflavin-dependent oxidoreductase</fullName>
    </submittedName>
</protein>
<dbReference type="Pfam" id="PF04075">
    <property type="entry name" value="F420H2_quin_red"/>
    <property type="match status" value="1"/>
</dbReference>
<sequence length="157" mass="17900">MGLLTPVAIKIGSISWMPKLLPQIVWTDNLVHKVTKNRYGILDIAGLPNVVLTVPGRKSGIPRSTNLLTVPDGDEWLIAGSYFGAPKPPIWVANLRAAETVKIRYRRQDYTVTWREMVGEEREQAWETMRALWPNFDKYAERTDRVIPVFRLTRVAG</sequence>
<proteinExistence type="inferred from homology"/>
<comment type="catalytic activity">
    <reaction evidence="2">
        <text>oxidized coenzyme F420-(gamma-L-Glu)(n) + a quinol + H(+) = reduced coenzyme F420-(gamma-L-Glu)(n) + a quinone</text>
        <dbReference type="Rhea" id="RHEA:39663"/>
        <dbReference type="Rhea" id="RHEA-COMP:12939"/>
        <dbReference type="Rhea" id="RHEA-COMP:14378"/>
        <dbReference type="ChEBI" id="CHEBI:15378"/>
        <dbReference type="ChEBI" id="CHEBI:24646"/>
        <dbReference type="ChEBI" id="CHEBI:132124"/>
        <dbReference type="ChEBI" id="CHEBI:133980"/>
        <dbReference type="ChEBI" id="CHEBI:139511"/>
    </reaction>
</comment>
<dbReference type="Gene3D" id="2.30.110.10">
    <property type="entry name" value="Electron Transport, Fmn-binding Protein, Chain A"/>
    <property type="match status" value="1"/>
</dbReference>
<dbReference type="EMBL" id="CP141059">
    <property type="protein sequence ID" value="WQQ27036.1"/>
    <property type="molecule type" value="Genomic_DNA"/>
</dbReference>
<gene>
    <name evidence="3" type="ORF">SHK19_02120</name>
</gene>